<feature type="compositionally biased region" description="Basic and acidic residues" evidence="1">
    <location>
        <begin position="522"/>
        <end position="533"/>
    </location>
</feature>
<evidence type="ECO:0000259" key="2">
    <source>
        <dbReference type="Pfam" id="PF13254"/>
    </source>
</evidence>
<dbReference type="Proteomes" id="UP000275078">
    <property type="component" value="Unassembled WGS sequence"/>
</dbReference>
<dbReference type="InterPro" id="IPR029006">
    <property type="entry name" value="ADF-H/Gelsolin-like_dom_sf"/>
</dbReference>
<feature type="compositionally biased region" description="Polar residues" evidence="1">
    <location>
        <begin position="368"/>
        <end position="389"/>
    </location>
</feature>
<dbReference type="STRING" id="1160509.A0A3N4HX88"/>
<feature type="compositionally biased region" description="Basic and acidic residues" evidence="1">
    <location>
        <begin position="20"/>
        <end position="38"/>
    </location>
</feature>
<feature type="compositionally biased region" description="Basic and acidic residues" evidence="1">
    <location>
        <begin position="888"/>
        <end position="897"/>
    </location>
</feature>
<feature type="compositionally biased region" description="Basic and acidic residues" evidence="1">
    <location>
        <begin position="584"/>
        <end position="595"/>
    </location>
</feature>
<reference evidence="4 5" key="1">
    <citation type="journal article" date="2018" name="Nat. Ecol. Evol.">
        <title>Pezizomycetes genomes reveal the molecular basis of ectomycorrhizal truffle lifestyle.</title>
        <authorList>
            <person name="Murat C."/>
            <person name="Payen T."/>
            <person name="Noel B."/>
            <person name="Kuo A."/>
            <person name="Morin E."/>
            <person name="Chen J."/>
            <person name="Kohler A."/>
            <person name="Krizsan K."/>
            <person name="Balestrini R."/>
            <person name="Da Silva C."/>
            <person name="Montanini B."/>
            <person name="Hainaut M."/>
            <person name="Levati E."/>
            <person name="Barry K.W."/>
            <person name="Belfiori B."/>
            <person name="Cichocki N."/>
            <person name="Clum A."/>
            <person name="Dockter R.B."/>
            <person name="Fauchery L."/>
            <person name="Guy J."/>
            <person name="Iotti M."/>
            <person name="Le Tacon F."/>
            <person name="Lindquist E.A."/>
            <person name="Lipzen A."/>
            <person name="Malagnac F."/>
            <person name="Mello A."/>
            <person name="Molinier V."/>
            <person name="Miyauchi S."/>
            <person name="Poulain J."/>
            <person name="Riccioni C."/>
            <person name="Rubini A."/>
            <person name="Sitrit Y."/>
            <person name="Splivallo R."/>
            <person name="Traeger S."/>
            <person name="Wang M."/>
            <person name="Zifcakova L."/>
            <person name="Wipf D."/>
            <person name="Zambonelli A."/>
            <person name="Paolocci F."/>
            <person name="Nowrousian M."/>
            <person name="Ottonello S."/>
            <person name="Baldrian P."/>
            <person name="Spatafora J.W."/>
            <person name="Henrissat B."/>
            <person name="Nagy L.G."/>
            <person name="Aury J.M."/>
            <person name="Wincker P."/>
            <person name="Grigoriev I.V."/>
            <person name="Bonfante P."/>
            <person name="Martin F.M."/>
        </authorList>
    </citation>
    <scope>NUCLEOTIDE SEQUENCE [LARGE SCALE GENOMIC DNA]</scope>
    <source>
        <strain evidence="4 5">RN42</strain>
    </source>
</reference>
<feature type="compositionally biased region" description="Basic and acidic residues" evidence="1">
    <location>
        <begin position="1066"/>
        <end position="1079"/>
    </location>
</feature>
<feature type="compositionally biased region" description="Basic residues" evidence="1">
    <location>
        <begin position="899"/>
        <end position="911"/>
    </location>
</feature>
<feature type="compositionally biased region" description="Basic and acidic residues" evidence="1">
    <location>
        <begin position="647"/>
        <end position="659"/>
    </location>
</feature>
<feature type="region of interest" description="Disordered" evidence="1">
    <location>
        <begin position="20"/>
        <end position="998"/>
    </location>
</feature>
<feature type="domain" description="DUF4045" evidence="2">
    <location>
        <begin position="10"/>
        <end position="719"/>
    </location>
</feature>
<dbReference type="SUPFAM" id="SSF55753">
    <property type="entry name" value="Actin depolymerizing proteins"/>
    <property type="match status" value="2"/>
</dbReference>
<evidence type="ECO:0000313" key="4">
    <source>
        <dbReference type="EMBL" id="RPA76581.1"/>
    </source>
</evidence>
<feature type="compositionally biased region" description="Polar residues" evidence="1">
    <location>
        <begin position="465"/>
        <end position="483"/>
    </location>
</feature>
<feature type="compositionally biased region" description="Polar residues" evidence="1">
    <location>
        <begin position="721"/>
        <end position="740"/>
    </location>
</feature>
<feature type="compositionally biased region" description="Polar residues" evidence="1">
    <location>
        <begin position="970"/>
        <end position="983"/>
    </location>
</feature>
<feature type="domain" description="DUF7904" evidence="3">
    <location>
        <begin position="1235"/>
        <end position="1331"/>
    </location>
</feature>
<feature type="compositionally biased region" description="Polar residues" evidence="1">
    <location>
        <begin position="753"/>
        <end position="765"/>
    </location>
</feature>
<feature type="compositionally biased region" description="Pro residues" evidence="1">
    <location>
        <begin position="493"/>
        <end position="508"/>
    </location>
</feature>
<evidence type="ECO:0008006" key="6">
    <source>
        <dbReference type="Google" id="ProtNLM"/>
    </source>
</evidence>
<feature type="compositionally biased region" description="Polar residues" evidence="1">
    <location>
        <begin position="870"/>
        <end position="886"/>
    </location>
</feature>
<gene>
    <name evidence="4" type="ORF">BJ508DRAFT_364996</name>
</gene>
<dbReference type="GO" id="GO:0051015">
    <property type="term" value="F:actin filament binding"/>
    <property type="evidence" value="ECO:0007669"/>
    <property type="project" value="InterPro"/>
</dbReference>
<feature type="compositionally biased region" description="Low complexity" evidence="1">
    <location>
        <begin position="944"/>
        <end position="957"/>
    </location>
</feature>
<feature type="compositionally biased region" description="Low complexity" evidence="1">
    <location>
        <begin position="1136"/>
        <end position="1154"/>
    </location>
</feature>
<accession>A0A3N4HX88</accession>
<evidence type="ECO:0000256" key="1">
    <source>
        <dbReference type="SAM" id="MobiDB-lite"/>
    </source>
</evidence>
<feature type="compositionally biased region" description="Low complexity" evidence="1">
    <location>
        <begin position="1101"/>
        <end position="1128"/>
    </location>
</feature>
<sequence>MATADSTDGSVDDFLQRIRELGDKRDREDEERTRKLEEEILAGKQARQARRAERARSLSPEKDSPTVTPKSLHRTTGLMDSPSLTPRTRYKDLQSDVSSVETPEKQPAPSLASTLVFPGQSTTKTESRPLEESENTNPSTEAASEAPRLSWQRRPPSTIRRERPMTMYARSSNFEDSVDKDTLTRDDIQKSLESKDLDFFKQTEDKMSSSIRSRSALMNDDQTEKYQLPGLNSLAKPTTDETALDEHRSSRRDEAESGRNTPNDYRRRDPSPSPSRASTILSNQAKRKSMFASISLPPKSVSDISEVSSRDAAIEEAENALRQPAMSPSQTRIGDRTPSPTKGLGGFVQSAMLKREGSINKRWGPTPSGATNLSRNNTTASTRPVSFYSTRPIDIHGLSRESPPHADGNDKSPEASDSSKRGETPEPRSVRNRKSSFIEGHSRKYSFADAPFLSKDKDNSDLSSAPSRTFDQKRWSPTKSTWLESALRKSSEPPAPRGTAPPPKPLLPLDPLTKPPAFQARPSDKSHERKHSEVQPLPAPPAFSVKPRSKTISASSQNKLSETPTPKLTPVLRSKTPVEAEPVVEPKKESPKMDAPKAVFERPTSQDPSPPIGASVLSKSPVKPPIGPKPIDRTVKQIDFRGVLKPRTTDKGDDKKEEAPFVSVMQRLKSTKQNTYVPKNEFVEQLSAGKQQLSHTGGPQKSARIDPLKESVLTAKASLRRGSTSTSSPDLRRGSISSAPSPEKEFVPKPLATSRTFAPSTTVKPLTSPPAAAAAAERPAFARPLSQTRTFAPTKSMTPSGPLSEAAKAEEETANSLPIRGLRTSSSSISSSTLTSPPPLATKQGIPSLKDRMNPNLAALLQRGPAAPKTESNSASEVTGSPSAPNSEEPRGKELVHMTKGRARGPKRRAPTKVAGVEIKKDVEQPKQAPKAVESPKEVRQEVVVEPTPVKVVAPEPAKTRPEITRKSSDIVQSSTPRESQSPVAERKPQSPEVQKAPLIATAGNVVAQVGETAKDVAKDLTGSIEEALKNLTDAPKPQQPQQESPKVERELPKLPRKFSFEMEDDRSLPEPPTKDRELPPLPARKPSIASLTPSIDGKKSPPAISPKPSFSHLGSEPGSPLSRVVSPSSPPAVPSKPGFSRMSSSSSLSSTLTLDRKDSTSFRSVEPLNIAPATPPKPLTLTQLQRNPSLSMKNIRKPSIRQPSVETIPEPLVSKKPEEIESEYANVRTLKFTIWEITADGKKTAMPLNQEHIFYDECMYLALHHLEIEGEGESYEVYLWVGDKVPEAAIEDVQIFGRQLAREKNTQLILTKQNNEPPRFLQAIGWIFLILSGRSPSSSSHLNLTTSKLLLKAIHKYEGVIFIQVPTVKSELKSGNPFLYCNGLGKKMWLWKGKDATAEDVGVARLVAFDLAGGGDVEEEIEGMERQGWNQAFGGQA</sequence>
<dbReference type="InterPro" id="IPR025118">
    <property type="entry name" value="DUF4045"/>
</dbReference>
<dbReference type="OrthoDB" id="6375767at2759"/>
<feature type="compositionally biased region" description="Low complexity" evidence="1">
    <location>
        <begin position="769"/>
        <end position="784"/>
    </location>
</feature>
<feature type="compositionally biased region" description="Basic and acidic residues" evidence="1">
    <location>
        <begin position="958"/>
        <end position="969"/>
    </location>
</feature>
<feature type="compositionally biased region" description="Polar residues" evidence="1">
    <location>
        <begin position="550"/>
        <end position="566"/>
    </location>
</feature>
<evidence type="ECO:0000259" key="3">
    <source>
        <dbReference type="Pfam" id="PF25480"/>
    </source>
</evidence>
<proteinExistence type="predicted"/>
<dbReference type="InterPro" id="IPR057226">
    <property type="entry name" value="DUF7904"/>
</dbReference>
<feature type="compositionally biased region" description="Polar residues" evidence="1">
    <location>
        <begin position="688"/>
        <end position="699"/>
    </location>
</feature>
<feature type="compositionally biased region" description="Basic and acidic residues" evidence="1">
    <location>
        <begin position="630"/>
        <end position="639"/>
    </location>
</feature>
<feature type="compositionally biased region" description="Basic and acidic residues" evidence="1">
    <location>
        <begin position="393"/>
        <end position="429"/>
    </location>
</feature>
<dbReference type="SMART" id="SM00262">
    <property type="entry name" value="GEL"/>
    <property type="match status" value="1"/>
</dbReference>
<feature type="compositionally biased region" description="Polar residues" evidence="1">
    <location>
        <begin position="785"/>
        <end position="801"/>
    </location>
</feature>
<feature type="compositionally biased region" description="Basic and acidic residues" evidence="1">
    <location>
        <begin position="244"/>
        <end position="257"/>
    </location>
</feature>
<feature type="compositionally biased region" description="Basic and acidic residues" evidence="1">
    <location>
        <begin position="177"/>
        <end position="207"/>
    </location>
</feature>
<dbReference type="Pfam" id="PF13254">
    <property type="entry name" value="DUF4045"/>
    <property type="match status" value="1"/>
</dbReference>
<feature type="compositionally biased region" description="Basic and acidic residues" evidence="1">
    <location>
        <begin position="50"/>
        <end position="64"/>
    </location>
</feature>
<name>A0A3N4HX88_ASCIM</name>
<protein>
    <recommendedName>
        <fullName evidence="6">DUF4045 domain-containing protein</fullName>
    </recommendedName>
</protein>
<dbReference type="Pfam" id="PF25480">
    <property type="entry name" value="DUF7904"/>
    <property type="match status" value="1"/>
</dbReference>
<feature type="compositionally biased region" description="Low complexity" evidence="1">
    <location>
        <begin position="822"/>
        <end position="835"/>
    </location>
</feature>
<organism evidence="4 5">
    <name type="scientific">Ascobolus immersus RN42</name>
    <dbReference type="NCBI Taxonomy" id="1160509"/>
    <lineage>
        <taxon>Eukaryota</taxon>
        <taxon>Fungi</taxon>
        <taxon>Dikarya</taxon>
        <taxon>Ascomycota</taxon>
        <taxon>Pezizomycotina</taxon>
        <taxon>Pezizomycetes</taxon>
        <taxon>Pezizales</taxon>
        <taxon>Ascobolaceae</taxon>
        <taxon>Ascobolus</taxon>
    </lineage>
</organism>
<feature type="compositionally biased region" description="Low complexity" evidence="1">
    <location>
        <begin position="1036"/>
        <end position="1045"/>
    </location>
</feature>
<keyword evidence="5" id="KW-1185">Reference proteome</keyword>
<feature type="compositionally biased region" description="Basic and acidic residues" evidence="1">
    <location>
        <begin position="934"/>
        <end position="943"/>
    </location>
</feature>
<dbReference type="InterPro" id="IPR007122">
    <property type="entry name" value="Villin/Gelsolin"/>
</dbReference>
<feature type="region of interest" description="Disordered" evidence="1">
    <location>
        <begin position="1028"/>
        <end position="1194"/>
    </location>
</feature>
<dbReference type="Gene3D" id="3.40.20.10">
    <property type="entry name" value="Severin"/>
    <property type="match status" value="1"/>
</dbReference>
<dbReference type="EMBL" id="ML119742">
    <property type="protein sequence ID" value="RPA76581.1"/>
    <property type="molecule type" value="Genomic_DNA"/>
</dbReference>
<evidence type="ECO:0000313" key="5">
    <source>
        <dbReference type="Proteomes" id="UP000275078"/>
    </source>
</evidence>